<accession>A0ACD0NNB2</accession>
<name>A0ACD0NNB2_9BASI</name>
<organism evidence="1 2">
    <name type="scientific">Violaceomyces palustris</name>
    <dbReference type="NCBI Taxonomy" id="1673888"/>
    <lineage>
        <taxon>Eukaryota</taxon>
        <taxon>Fungi</taxon>
        <taxon>Dikarya</taxon>
        <taxon>Basidiomycota</taxon>
        <taxon>Ustilaginomycotina</taxon>
        <taxon>Ustilaginomycetes</taxon>
        <taxon>Violaceomycetales</taxon>
        <taxon>Violaceomycetaceae</taxon>
        <taxon>Violaceomyces</taxon>
    </lineage>
</organism>
<dbReference type="EMBL" id="KZ820467">
    <property type="protein sequence ID" value="PWN47316.1"/>
    <property type="molecule type" value="Genomic_DNA"/>
</dbReference>
<dbReference type="Proteomes" id="UP000245626">
    <property type="component" value="Unassembled WGS sequence"/>
</dbReference>
<evidence type="ECO:0000313" key="1">
    <source>
        <dbReference type="EMBL" id="PWN47316.1"/>
    </source>
</evidence>
<sequence length="774" mass="85795">MGSSNPIPSASTASASQLATTQWRPLGPPDSRGIVQKVSLPIPIGAHAAQTEKDMAEARARTAFDPQRIEEVLRDGRIDNETRKQIIDVMLKDPVFVDWKKRLPHMNREQAMAMSHLACRRILEVAAREDWDTQQIIEAAVGLDLQSPITIHWVAFVPVIMGQGTAEQIDAWGSRAMTHQILGCYLQTELGHGSNVQALETTCTYVPETDSFDLHSPTLSSTKWWSGGSGTTATHGIVQAQLIIGGKRYGPHLFFVPLRDVYTGRLLPNIVAGDQGAKTYSGMPGLDNGYVRFNHVQLPRFNMLAKHAQVKKGGEYVKPPSDKLSYGGMIFIRSQMIDRTGWMLSRAQTIATRYSLVRRQFRDPDSTDVGEPERSVLSYPSLNRRMVPLLAKSYAYIIAGRRMRHLYEDMAEQLDSGNTELLADVHVASSSLKAYCTKQSIDGIEESRLALGGHGYSVYAGFTNIFPDNAAASTYEGDNVILAAQVGRAMLKNASLLERDPEKVKLSNTMEFLRAIQTKADQGKGIRFRPPNSPSEWLKPEVYSSAIQLRAARRVADLVAEVKGGRRFVDLSWECIEVSKSHAEVVIDTWFTEGLANDSERYGKREVEWLSKLVTLHALICIQRDITPLVLPSSQGRGLADYPAGTAVLTPESVLHLETAVRGLVEEILPQVIGLTDAFGWTDWELNSALGRKDGRVYEALMSEAEGNPLNHPRIQSRSFEEELDNNHLGRYSYGSENVGKNVADTWKRHIGPLLLDANKRSGDEPIRGNGSKL</sequence>
<protein>
    <submittedName>
        <fullName evidence="1">Acyl-CoA oxidase</fullName>
    </submittedName>
</protein>
<gene>
    <name evidence="1" type="ORF">IE53DRAFT_255957</name>
</gene>
<evidence type="ECO:0000313" key="2">
    <source>
        <dbReference type="Proteomes" id="UP000245626"/>
    </source>
</evidence>
<proteinExistence type="predicted"/>
<reference evidence="1 2" key="1">
    <citation type="journal article" date="2018" name="Mol. Biol. Evol.">
        <title>Broad Genomic Sampling Reveals a Smut Pathogenic Ancestry of the Fungal Clade Ustilaginomycotina.</title>
        <authorList>
            <person name="Kijpornyongpan T."/>
            <person name="Mondo S.J."/>
            <person name="Barry K."/>
            <person name="Sandor L."/>
            <person name="Lee J."/>
            <person name="Lipzen A."/>
            <person name="Pangilinan J."/>
            <person name="LaButti K."/>
            <person name="Hainaut M."/>
            <person name="Henrissat B."/>
            <person name="Grigoriev I.V."/>
            <person name="Spatafora J.W."/>
            <person name="Aime M.C."/>
        </authorList>
    </citation>
    <scope>NUCLEOTIDE SEQUENCE [LARGE SCALE GENOMIC DNA]</scope>
    <source>
        <strain evidence="1 2">SA 807</strain>
    </source>
</reference>
<keyword evidence="2" id="KW-1185">Reference proteome</keyword>